<reference evidence="2 3" key="1">
    <citation type="submission" date="2021-07" db="EMBL/GenBank/DDBJ databases">
        <title>The Aristolochia fimbriata genome: insights into angiosperm evolution, floral development and chemical biosynthesis.</title>
        <authorList>
            <person name="Jiao Y."/>
        </authorList>
    </citation>
    <scope>NUCLEOTIDE SEQUENCE [LARGE SCALE GENOMIC DNA]</scope>
    <source>
        <strain evidence="2">IBCAS-2021</strain>
        <tissue evidence="2">Leaf</tissue>
    </source>
</reference>
<dbReference type="PANTHER" id="PTHR33132:SF128">
    <property type="entry name" value="OS01G0778900 PROTEIN"/>
    <property type="match status" value="1"/>
</dbReference>
<name>A0AAV7EI25_ARIFI</name>
<gene>
    <name evidence="2" type="ORF">H6P81_008465</name>
</gene>
<evidence type="ECO:0000313" key="3">
    <source>
        <dbReference type="Proteomes" id="UP000825729"/>
    </source>
</evidence>
<comment type="caution">
    <text evidence="2">The sequence shown here is derived from an EMBL/GenBank/DDBJ whole genome shotgun (WGS) entry which is preliminary data.</text>
</comment>
<feature type="region of interest" description="Disordered" evidence="1">
    <location>
        <begin position="1"/>
        <end position="48"/>
    </location>
</feature>
<evidence type="ECO:0000313" key="2">
    <source>
        <dbReference type="EMBL" id="KAG9448500.1"/>
    </source>
</evidence>
<feature type="compositionally biased region" description="Polar residues" evidence="1">
    <location>
        <begin position="32"/>
        <end position="48"/>
    </location>
</feature>
<proteinExistence type="predicted"/>
<dbReference type="AlphaFoldDB" id="A0AAV7EI25"/>
<dbReference type="EMBL" id="JAINDJ010000004">
    <property type="protein sequence ID" value="KAG9448500.1"/>
    <property type="molecule type" value="Genomic_DNA"/>
</dbReference>
<keyword evidence="3" id="KW-1185">Reference proteome</keyword>
<dbReference type="Proteomes" id="UP000825729">
    <property type="component" value="Unassembled WGS sequence"/>
</dbReference>
<organism evidence="2 3">
    <name type="scientific">Aristolochia fimbriata</name>
    <name type="common">White veined hardy Dutchman's pipe vine</name>
    <dbReference type="NCBI Taxonomy" id="158543"/>
    <lineage>
        <taxon>Eukaryota</taxon>
        <taxon>Viridiplantae</taxon>
        <taxon>Streptophyta</taxon>
        <taxon>Embryophyta</taxon>
        <taxon>Tracheophyta</taxon>
        <taxon>Spermatophyta</taxon>
        <taxon>Magnoliopsida</taxon>
        <taxon>Magnoliidae</taxon>
        <taxon>Piperales</taxon>
        <taxon>Aristolochiaceae</taxon>
        <taxon>Aristolochia</taxon>
    </lineage>
</organism>
<sequence>MDAKNIEVPKTPRSSSHGSPCDQRKGGRPSPISVSTSPSLNKQPSVKANCLCSPTTHVGSFRCRRHRNSMLTGGSVGSGLAELAKKFSTDDNDVDYRS</sequence>
<protein>
    <submittedName>
        <fullName evidence="2">Uncharacterized protein</fullName>
    </submittedName>
</protein>
<dbReference type="PANTHER" id="PTHR33132">
    <property type="entry name" value="OSJNBB0118P14.9 PROTEIN"/>
    <property type="match status" value="1"/>
</dbReference>
<accession>A0AAV7EI25</accession>
<evidence type="ECO:0000256" key="1">
    <source>
        <dbReference type="SAM" id="MobiDB-lite"/>
    </source>
</evidence>